<dbReference type="AlphaFoldDB" id="A0A6V7GS66"/>
<evidence type="ECO:0000256" key="9">
    <source>
        <dbReference type="ARBA" id="ARBA00023136"/>
    </source>
</evidence>
<dbReference type="GO" id="GO:0004768">
    <property type="term" value="F:stearoyl-CoA 9-desaturase activity"/>
    <property type="evidence" value="ECO:0007669"/>
    <property type="project" value="TreeGrafter"/>
</dbReference>
<dbReference type="EMBL" id="CAJDYZ010000339">
    <property type="protein sequence ID" value="CAD1468276.1"/>
    <property type="molecule type" value="Genomic_DNA"/>
</dbReference>
<dbReference type="InterPro" id="IPR015876">
    <property type="entry name" value="Acyl-CoA_DS"/>
</dbReference>
<evidence type="ECO:0000313" key="12">
    <source>
        <dbReference type="EMBL" id="CAD1468276.1"/>
    </source>
</evidence>
<feature type="non-terminal residue" evidence="12">
    <location>
        <position position="1"/>
    </location>
</feature>
<evidence type="ECO:0000256" key="5">
    <source>
        <dbReference type="ARBA" id="ARBA00022832"/>
    </source>
</evidence>
<organism evidence="12 13">
    <name type="scientific">Heterotrigona itama</name>
    <dbReference type="NCBI Taxonomy" id="395501"/>
    <lineage>
        <taxon>Eukaryota</taxon>
        <taxon>Metazoa</taxon>
        <taxon>Ecdysozoa</taxon>
        <taxon>Arthropoda</taxon>
        <taxon>Hexapoda</taxon>
        <taxon>Insecta</taxon>
        <taxon>Pterygota</taxon>
        <taxon>Neoptera</taxon>
        <taxon>Endopterygota</taxon>
        <taxon>Hymenoptera</taxon>
        <taxon>Apocrita</taxon>
        <taxon>Aculeata</taxon>
        <taxon>Apoidea</taxon>
        <taxon>Anthophila</taxon>
        <taxon>Apidae</taxon>
        <taxon>Heterotrigona</taxon>
    </lineage>
</organism>
<comment type="caution">
    <text evidence="12">The sequence shown here is derived from an EMBL/GenBank/DDBJ whole genome shotgun (WGS) entry which is preliminary data.</text>
</comment>
<sequence length="111" mass="12826">ISLYICTSLGITAGAHRLWAHRSYKAKWPLQILLVVFNTIAHQNATIDWARDHRLHHKYSETDADPHNAKNGFFFAHVGWLLCKKHPDIAKKGKEIDLSDLRNNPILMFQK</sequence>
<dbReference type="PRINTS" id="PR00075">
    <property type="entry name" value="FACDDSATRASE"/>
</dbReference>
<keyword evidence="9" id="KW-0472">Membrane</keyword>
<evidence type="ECO:0000256" key="4">
    <source>
        <dbReference type="ARBA" id="ARBA00022692"/>
    </source>
</evidence>
<keyword evidence="4 11" id="KW-0812">Transmembrane</keyword>
<comment type="subcellular location">
    <subcellularLocation>
        <location evidence="1">Membrane</location>
        <topology evidence="1">Multi-pass membrane protein</topology>
    </subcellularLocation>
</comment>
<comment type="similarity">
    <text evidence="2 11">Belongs to the fatty acid desaturase type 1 family.</text>
</comment>
<keyword evidence="6" id="KW-1133">Transmembrane helix</keyword>
<dbReference type="GO" id="GO:0005506">
    <property type="term" value="F:iron ion binding"/>
    <property type="evidence" value="ECO:0007669"/>
    <property type="project" value="TreeGrafter"/>
</dbReference>
<keyword evidence="10 11" id="KW-0275">Fatty acid biosynthesis</keyword>
<protein>
    <recommendedName>
        <fullName evidence="14">Fatty acid desaturase domain-containing protein</fullName>
    </recommendedName>
</protein>
<feature type="non-terminal residue" evidence="12">
    <location>
        <position position="111"/>
    </location>
</feature>
<evidence type="ECO:0000256" key="7">
    <source>
        <dbReference type="ARBA" id="ARBA00023002"/>
    </source>
</evidence>
<evidence type="ECO:0000256" key="11">
    <source>
        <dbReference type="RuleBase" id="RU000581"/>
    </source>
</evidence>
<keyword evidence="5" id="KW-0276">Fatty acid metabolism</keyword>
<dbReference type="CDD" id="cd03505">
    <property type="entry name" value="Delta9-FADS-like"/>
    <property type="match status" value="1"/>
</dbReference>
<accession>A0A6V7GS66</accession>
<keyword evidence="3 11" id="KW-0444">Lipid biosynthesis</keyword>
<reference evidence="12" key="1">
    <citation type="submission" date="2020-07" db="EMBL/GenBank/DDBJ databases">
        <authorList>
            <person name="Nazaruddin N."/>
        </authorList>
    </citation>
    <scope>NUCLEOTIDE SEQUENCE</scope>
</reference>
<proteinExistence type="inferred from homology"/>
<dbReference type="PANTHER" id="PTHR11351">
    <property type="entry name" value="ACYL-COA DESATURASE"/>
    <property type="match status" value="1"/>
</dbReference>
<dbReference type="GO" id="GO:0006636">
    <property type="term" value="P:unsaturated fatty acid biosynthetic process"/>
    <property type="evidence" value="ECO:0007669"/>
    <property type="project" value="TreeGrafter"/>
</dbReference>
<dbReference type="Proteomes" id="UP000752696">
    <property type="component" value="Unassembled WGS sequence"/>
</dbReference>
<keyword evidence="13" id="KW-1185">Reference proteome</keyword>
<comment type="cofactor">
    <cofactor evidence="11">
        <name>Fe(2+)</name>
        <dbReference type="ChEBI" id="CHEBI:29033"/>
    </cofactor>
</comment>
<evidence type="ECO:0000313" key="13">
    <source>
        <dbReference type="Proteomes" id="UP000752696"/>
    </source>
</evidence>
<evidence type="ECO:0000256" key="10">
    <source>
        <dbReference type="ARBA" id="ARBA00023160"/>
    </source>
</evidence>
<evidence type="ECO:0000256" key="2">
    <source>
        <dbReference type="ARBA" id="ARBA00009295"/>
    </source>
</evidence>
<evidence type="ECO:0008006" key="14">
    <source>
        <dbReference type="Google" id="ProtNLM"/>
    </source>
</evidence>
<name>A0A6V7GS66_9HYME</name>
<comment type="domain">
    <text evidence="11">The histidine box domains are involved in binding the catalytic metal ions.</text>
</comment>
<dbReference type="GO" id="GO:0005789">
    <property type="term" value="C:endoplasmic reticulum membrane"/>
    <property type="evidence" value="ECO:0007669"/>
    <property type="project" value="TreeGrafter"/>
</dbReference>
<keyword evidence="7 11" id="KW-0560">Oxidoreductase</keyword>
<evidence type="ECO:0000256" key="8">
    <source>
        <dbReference type="ARBA" id="ARBA00023098"/>
    </source>
</evidence>
<dbReference type="PANTHER" id="PTHR11351:SF31">
    <property type="entry name" value="DESATURASE 1, ISOFORM A-RELATED"/>
    <property type="match status" value="1"/>
</dbReference>
<dbReference type="OrthoDB" id="9988030at2759"/>
<evidence type="ECO:0000256" key="6">
    <source>
        <dbReference type="ARBA" id="ARBA00022989"/>
    </source>
</evidence>
<gene>
    <name evidence="12" type="ORF">MHI_LOCUS35244</name>
</gene>
<evidence type="ECO:0000256" key="1">
    <source>
        <dbReference type="ARBA" id="ARBA00004141"/>
    </source>
</evidence>
<evidence type="ECO:0000256" key="3">
    <source>
        <dbReference type="ARBA" id="ARBA00022516"/>
    </source>
</evidence>
<keyword evidence="8" id="KW-0443">Lipid metabolism</keyword>